<reference evidence="4" key="1">
    <citation type="submission" date="2020-10" db="EMBL/GenBank/DDBJ databases">
        <title>Mucilaginibacter mali sp. nov., isolated from rhizosphere soil of apple orchard.</title>
        <authorList>
            <person name="Lee J.-S."/>
            <person name="Kim H.S."/>
            <person name="Kim J.-S."/>
        </authorList>
    </citation>
    <scope>NUCLEOTIDE SEQUENCE</scope>
    <source>
        <strain evidence="4">KCTC 22746</strain>
    </source>
</reference>
<sequence>MKKLLKSALAAAFVLMMTGFANAQTKIGHVNFQQLVMGDPQFKGIQANIDAYQKDFITKQQEMQTELQTKGTDYEAKRKDMTDAARLKAETELNQINNNLQAFTKDAQERVTAKSNELYKPLVDKMRAAIAQIAKEKGYAYVIDSSQTELLVSPEADDLMASVKAKVAGGVAPAAVAAPKK</sequence>
<dbReference type="InterPro" id="IPR024930">
    <property type="entry name" value="Skp_dom_sf"/>
</dbReference>
<dbReference type="Gene3D" id="3.30.910.20">
    <property type="entry name" value="Skp domain"/>
    <property type="match status" value="1"/>
</dbReference>
<evidence type="ECO:0000256" key="3">
    <source>
        <dbReference type="SAM" id="SignalP"/>
    </source>
</evidence>
<dbReference type="GO" id="GO:0050821">
    <property type="term" value="P:protein stabilization"/>
    <property type="evidence" value="ECO:0007669"/>
    <property type="project" value="TreeGrafter"/>
</dbReference>
<protein>
    <submittedName>
        <fullName evidence="4">OmpH family outer membrane protein</fullName>
    </submittedName>
</protein>
<dbReference type="SMART" id="SM00935">
    <property type="entry name" value="OmpH"/>
    <property type="match status" value="1"/>
</dbReference>
<dbReference type="SUPFAM" id="SSF111384">
    <property type="entry name" value="OmpH-like"/>
    <property type="match status" value="1"/>
</dbReference>
<evidence type="ECO:0000256" key="1">
    <source>
        <dbReference type="ARBA" id="ARBA00009091"/>
    </source>
</evidence>
<comment type="caution">
    <text evidence="4">The sequence shown here is derived from an EMBL/GenBank/DDBJ whole genome shotgun (WGS) entry which is preliminary data.</text>
</comment>
<dbReference type="PANTHER" id="PTHR35089:SF1">
    <property type="entry name" value="CHAPERONE PROTEIN SKP"/>
    <property type="match status" value="1"/>
</dbReference>
<gene>
    <name evidence="4" type="ORF">IRJ16_08020</name>
</gene>
<dbReference type="EMBL" id="JADFFL010000003">
    <property type="protein sequence ID" value="MBE9661828.1"/>
    <property type="molecule type" value="Genomic_DNA"/>
</dbReference>
<proteinExistence type="inferred from homology"/>
<dbReference type="Pfam" id="PF03938">
    <property type="entry name" value="OmpH"/>
    <property type="match status" value="1"/>
</dbReference>
<dbReference type="RefSeq" id="WP_194111038.1">
    <property type="nucleotide sequence ID" value="NZ_JADFFL010000003.1"/>
</dbReference>
<evidence type="ECO:0000256" key="2">
    <source>
        <dbReference type="ARBA" id="ARBA00022729"/>
    </source>
</evidence>
<dbReference type="GO" id="GO:0005829">
    <property type="term" value="C:cytosol"/>
    <property type="evidence" value="ECO:0007669"/>
    <property type="project" value="TreeGrafter"/>
</dbReference>
<evidence type="ECO:0000313" key="4">
    <source>
        <dbReference type="EMBL" id="MBE9661828.1"/>
    </source>
</evidence>
<dbReference type="AlphaFoldDB" id="A0A929KWN7"/>
<feature type="chain" id="PRO_5036723490" evidence="3">
    <location>
        <begin position="24"/>
        <end position="181"/>
    </location>
</feature>
<dbReference type="GO" id="GO:0051082">
    <property type="term" value="F:unfolded protein binding"/>
    <property type="evidence" value="ECO:0007669"/>
    <property type="project" value="InterPro"/>
</dbReference>
<feature type="signal peptide" evidence="3">
    <location>
        <begin position="1"/>
        <end position="23"/>
    </location>
</feature>
<comment type="similarity">
    <text evidence="1">Belongs to the Skp family.</text>
</comment>
<dbReference type="Proteomes" id="UP000622475">
    <property type="component" value="Unassembled WGS sequence"/>
</dbReference>
<keyword evidence="5" id="KW-1185">Reference proteome</keyword>
<dbReference type="PANTHER" id="PTHR35089">
    <property type="entry name" value="CHAPERONE PROTEIN SKP"/>
    <property type="match status" value="1"/>
</dbReference>
<dbReference type="InterPro" id="IPR005632">
    <property type="entry name" value="Chaperone_Skp"/>
</dbReference>
<evidence type="ECO:0000313" key="5">
    <source>
        <dbReference type="Proteomes" id="UP000622475"/>
    </source>
</evidence>
<organism evidence="4 5">
    <name type="scientific">Mucilaginibacter myungsuensis</name>
    <dbReference type="NCBI Taxonomy" id="649104"/>
    <lineage>
        <taxon>Bacteria</taxon>
        <taxon>Pseudomonadati</taxon>
        <taxon>Bacteroidota</taxon>
        <taxon>Sphingobacteriia</taxon>
        <taxon>Sphingobacteriales</taxon>
        <taxon>Sphingobacteriaceae</taxon>
        <taxon>Mucilaginibacter</taxon>
    </lineage>
</organism>
<keyword evidence="2 3" id="KW-0732">Signal</keyword>
<accession>A0A929KWN7</accession>
<name>A0A929KWN7_9SPHI</name>